<evidence type="ECO:0000313" key="1">
    <source>
        <dbReference type="EMBL" id="KKK72355.1"/>
    </source>
</evidence>
<gene>
    <name evidence="1" type="ORF">LCGC14_2904700</name>
</gene>
<dbReference type="AlphaFoldDB" id="A0A0F8YFB5"/>
<sequence>MSKTSCRAIADCALAAFGVTDWKPRPRANVKSEALALSAALTPSLSMMPSFCLCSGEREEWWLSVRTLKEMEPEARAAFLRLVKHHQDRGQKKAKRRARRADAKAKALLYRYLTQEQKWTLRATKGFDVTGQDGVLYRVAGFRGVFLPGTPFGWCIHSDQKVTTLPDYDLMLAQKVLLESDIEAFMAVGHKFEKKPLGEYERTQFLDIANEDLDDPGPWAAARLAETSCG</sequence>
<proteinExistence type="predicted"/>
<protein>
    <submittedName>
        <fullName evidence="1">Uncharacterized protein</fullName>
    </submittedName>
</protein>
<organism evidence="1">
    <name type="scientific">marine sediment metagenome</name>
    <dbReference type="NCBI Taxonomy" id="412755"/>
    <lineage>
        <taxon>unclassified sequences</taxon>
        <taxon>metagenomes</taxon>
        <taxon>ecological metagenomes</taxon>
    </lineage>
</organism>
<dbReference type="EMBL" id="LAZR01057295">
    <property type="protein sequence ID" value="KKK72355.1"/>
    <property type="molecule type" value="Genomic_DNA"/>
</dbReference>
<reference evidence="1" key="1">
    <citation type="journal article" date="2015" name="Nature">
        <title>Complex archaea that bridge the gap between prokaryotes and eukaryotes.</title>
        <authorList>
            <person name="Spang A."/>
            <person name="Saw J.H."/>
            <person name="Jorgensen S.L."/>
            <person name="Zaremba-Niedzwiedzka K."/>
            <person name="Martijn J."/>
            <person name="Lind A.E."/>
            <person name="van Eijk R."/>
            <person name="Schleper C."/>
            <person name="Guy L."/>
            <person name="Ettema T.J."/>
        </authorList>
    </citation>
    <scope>NUCLEOTIDE SEQUENCE</scope>
</reference>
<name>A0A0F8YFB5_9ZZZZ</name>
<comment type="caution">
    <text evidence="1">The sequence shown here is derived from an EMBL/GenBank/DDBJ whole genome shotgun (WGS) entry which is preliminary data.</text>
</comment>
<accession>A0A0F8YFB5</accession>